<protein>
    <recommendedName>
        <fullName evidence="3">Protein kinase domain-containing protein</fullName>
    </recommendedName>
</protein>
<dbReference type="Proteomes" id="UP001589607">
    <property type="component" value="Unassembled WGS sequence"/>
</dbReference>
<name>A0ABV5GJU6_9FLAO</name>
<evidence type="ECO:0000313" key="2">
    <source>
        <dbReference type="Proteomes" id="UP001589607"/>
    </source>
</evidence>
<comment type="caution">
    <text evidence="1">The sequence shown here is derived from an EMBL/GenBank/DDBJ whole genome shotgun (WGS) entry which is preliminary data.</text>
</comment>
<sequence length="49" mass="5625">MIELTAVGYIKFVYKIKTLNTSDIQNITKTIVNILNAIKLLQEIGFIHF</sequence>
<keyword evidence="2" id="KW-1185">Reference proteome</keyword>
<accession>A0ABV5GJU6</accession>
<reference evidence="1 2" key="1">
    <citation type="submission" date="2024-09" db="EMBL/GenBank/DDBJ databases">
        <authorList>
            <person name="Sun Q."/>
            <person name="Mori K."/>
        </authorList>
    </citation>
    <scope>NUCLEOTIDE SEQUENCE [LARGE SCALE GENOMIC DNA]</scope>
    <source>
        <strain evidence="1 2">CECT 7955</strain>
    </source>
</reference>
<dbReference type="EMBL" id="JBHMEY010000009">
    <property type="protein sequence ID" value="MFB9095649.1"/>
    <property type="molecule type" value="Genomic_DNA"/>
</dbReference>
<evidence type="ECO:0000313" key="1">
    <source>
        <dbReference type="EMBL" id="MFB9095649.1"/>
    </source>
</evidence>
<evidence type="ECO:0008006" key="3">
    <source>
        <dbReference type="Google" id="ProtNLM"/>
    </source>
</evidence>
<proteinExistence type="predicted"/>
<gene>
    <name evidence="1" type="ORF">ACFFVF_03925</name>
</gene>
<dbReference type="RefSeq" id="WP_236455111.1">
    <property type="nucleotide sequence ID" value="NZ_CBCSGE010000004.1"/>
</dbReference>
<organism evidence="1 2">
    <name type="scientific">Flavobacterium jumunjinense</name>
    <dbReference type="NCBI Taxonomy" id="998845"/>
    <lineage>
        <taxon>Bacteria</taxon>
        <taxon>Pseudomonadati</taxon>
        <taxon>Bacteroidota</taxon>
        <taxon>Flavobacteriia</taxon>
        <taxon>Flavobacteriales</taxon>
        <taxon>Flavobacteriaceae</taxon>
        <taxon>Flavobacterium</taxon>
    </lineage>
</organism>